<dbReference type="AlphaFoldDB" id="A0A5N6VZY0"/>
<organism evidence="2 3">
    <name type="scientific">Aspergillus transmontanensis</name>
    <dbReference type="NCBI Taxonomy" id="1034304"/>
    <lineage>
        <taxon>Eukaryota</taxon>
        <taxon>Fungi</taxon>
        <taxon>Dikarya</taxon>
        <taxon>Ascomycota</taxon>
        <taxon>Pezizomycotina</taxon>
        <taxon>Eurotiomycetes</taxon>
        <taxon>Eurotiomycetidae</taxon>
        <taxon>Eurotiales</taxon>
        <taxon>Aspergillaceae</taxon>
        <taxon>Aspergillus</taxon>
        <taxon>Aspergillus subgen. Circumdati</taxon>
    </lineage>
</organism>
<feature type="compositionally biased region" description="Basic and acidic residues" evidence="1">
    <location>
        <begin position="8"/>
        <end position="36"/>
    </location>
</feature>
<gene>
    <name evidence="2" type="ORF">BDV41DRAFT_535042</name>
</gene>
<protein>
    <submittedName>
        <fullName evidence="2">Uncharacterized protein</fullName>
    </submittedName>
</protein>
<evidence type="ECO:0000256" key="1">
    <source>
        <dbReference type="SAM" id="MobiDB-lite"/>
    </source>
</evidence>
<feature type="region of interest" description="Disordered" evidence="1">
    <location>
        <begin position="1"/>
        <end position="37"/>
    </location>
</feature>
<sequence>MSTWQARDLLRSDDADNVHSGNEYKENYRRNTEKGKKNTWINLGRVRNKPETKLNRGMDPSIYWIELPFSSDDSSLQP</sequence>
<evidence type="ECO:0000313" key="3">
    <source>
        <dbReference type="Proteomes" id="UP000325433"/>
    </source>
</evidence>
<dbReference type="EMBL" id="ML738321">
    <property type="protein sequence ID" value="KAE8314085.1"/>
    <property type="molecule type" value="Genomic_DNA"/>
</dbReference>
<keyword evidence="3" id="KW-1185">Reference proteome</keyword>
<reference evidence="3" key="1">
    <citation type="submission" date="2019-04" db="EMBL/GenBank/DDBJ databases">
        <title>Friends and foes A comparative genomics studyof 23 Aspergillus species from section Flavi.</title>
        <authorList>
            <consortium name="DOE Joint Genome Institute"/>
            <person name="Kjaerbolling I."/>
            <person name="Vesth T."/>
            <person name="Frisvad J.C."/>
            <person name="Nybo J.L."/>
            <person name="Theobald S."/>
            <person name="Kildgaard S."/>
            <person name="Isbrandt T."/>
            <person name="Kuo A."/>
            <person name="Sato A."/>
            <person name="Lyhne E.K."/>
            <person name="Kogle M.E."/>
            <person name="Wiebenga A."/>
            <person name="Kun R.S."/>
            <person name="Lubbers R.J."/>
            <person name="Makela M.R."/>
            <person name="Barry K."/>
            <person name="Chovatia M."/>
            <person name="Clum A."/>
            <person name="Daum C."/>
            <person name="Haridas S."/>
            <person name="He G."/>
            <person name="LaButti K."/>
            <person name="Lipzen A."/>
            <person name="Mondo S."/>
            <person name="Riley R."/>
            <person name="Salamov A."/>
            <person name="Simmons B.A."/>
            <person name="Magnuson J.K."/>
            <person name="Henrissat B."/>
            <person name="Mortensen U.H."/>
            <person name="Larsen T.O."/>
            <person name="Devries R.P."/>
            <person name="Grigoriev I.V."/>
            <person name="Machida M."/>
            <person name="Baker S.E."/>
            <person name="Andersen M.R."/>
        </authorList>
    </citation>
    <scope>NUCLEOTIDE SEQUENCE [LARGE SCALE GENOMIC DNA]</scope>
    <source>
        <strain evidence="3">CBS 130015</strain>
    </source>
</reference>
<dbReference type="Proteomes" id="UP000325433">
    <property type="component" value="Unassembled WGS sequence"/>
</dbReference>
<evidence type="ECO:0000313" key="2">
    <source>
        <dbReference type="EMBL" id="KAE8314085.1"/>
    </source>
</evidence>
<name>A0A5N6VZY0_9EURO</name>
<accession>A0A5N6VZY0</accession>
<proteinExistence type="predicted"/>